<dbReference type="OrthoDB" id="4865224at2759"/>
<feature type="region of interest" description="Disordered" evidence="1">
    <location>
        <begin position="170"/>
        <end position="205"/>
    </location>
</feature>
<gene>
    <name evidence="2" type="ORF">TARUN_9494</name>
</gene>
<proteinExistence type="predicted"/>
<sequence length="680" mass="76293">MDMQFTDKLINFAPPSSSIICLSTDGSISAQHDEHRHDDISIEPAGKCVTSNGRGQLDAFSDQSFVTAPELDLEKEANAYCKSNHTDLNRDESPENYKRRAECFALFKEIQGVLQDQFHQIQTLLIDGELPEEETEINLLLAVRALSSSLVAVRHILKGTMTMMEASSMAPSLSQAVNPSSGSPVQSPVQSPSPEMSDSHADSVRTGDDLSDLLLGCDSSDVDITGHTDVDIPDDQPAKVRGAASPGADRFVNTQQRDIADTELLAGQLELKFHPDFTQLSYGKLYVPSMGTNALIEMQSRRVILKNLPPDATLSQIIRGIPYEGRLMSINILNTAPIFGNSTKTAMLAFEYPKLAADLACAVQSSPPIYEAKNGDQYRAEAWLIPSPSFVPSWADYELLRLGRTRSLHLAGFPKECIWYFISAFGVNNIVCVDYDESANRADKLISTGKFSDFYQHAPLEGMTCTIIGDSCQEDANDCWPYRSLRKRLPEDDLEEWWNRYPYNDYVPPQLRNSAGFKGPTRLSVQERLALQYDIQESEVDDFLHDVENHRDTEFRIIGSSITLTRRKWGWSMKTEDETKLLMATTLHEPDWAEQWDEYFAARGEINRRTWEHYGMLAKHRREKAEEQGLGPEMVPVCSKGCEMGCRDIKATPVAPVVKKYFDTSKISVIRTDAVEIEEE</sequence>
<comment type="caution">
    <text evidence="2">The sequence shown here is derived from an EMBL/GenBank/DDBJ whole genome shotgun (WGS) entry which is preliminary data.</text>
</comment>
<feature type="compositionally biased region" description="Low complexity" evidence="1">
    <location>
        <begin position="179"/>
        <end position="194"/>
    </location>
</feature>
<evidence type="ECO:0000313" key="2">
    <source>
        <dbReference type="EMBL" id="RFU72769.1"/>
    </source>
</evidence>
<reference evidence="2 3" key="1">
    <citation type="journal article" date="2018" name="PLoS Pathog.">
        <title>Evolution of structural diversity of trichothecenes, a family of toxins produced by plant pathogenic and entomopathogenic fungi.</title>
        <authorList>
            <person name="Proctor R.H."/>
            <person name="McCormick S.P."/>
            <person name="Kim H.S."/>
            <person name="Cardoza R.E."/>
            <person name="Stanley A.M."/>
            <person name="Lindo L."/>
            <person name="Kelly A."/>
            <person name="Brown D.W."/>
            <person name="Lee T."/>
            <person name="Vaughan M.M."/>
            <person name="Alexander N.J."/>
            <person name="Busman M."/>
            <person name="Gutierrez S."/>
        </authorList>
    </citation>
    <scope>NUCLEOTIDE SEQUENCE [LARGE SCALE GENOMIC DNA]</scope>
    <source>
        <strain evidence="2 3">IBT 40837</strain>
    </source>
</reference>
<evidence type="ECO:0000256" key="1">
    <source>
        <dbReference type="SAM" id="MobiDB-lite"/>
    </source>
</evidence>
<accession>A0A395N9T0</accession>
<dbReference type="EMBL" id="PXOA01000776">
    <property type="protein sequence ID" value="RFU72769.1"/>
    <property type="molecule type" value="Genomic_DNA"/>
</dbReference>
<keyword evidence="3" id="KW-1185">Reference proteome</keyword>
<organism evidence="2 3">
    <name type="scientific">Trichoderma arundinaceum</name>
    <dbReference type="NCBI Taxonomy" id="490622"/>
    <lineage>
        <taxon>Eukaryota</taxon>
        <taxon>Fungi</taxon>
        <taxon>Dikarya</taxon>
        <taxon>Ascomycota</taxon>
        <taxon>Pezizomycotina</taxon>
        <taxon>Sordariomycetes</taxon>
        <taxon>Hypocreomycetidae</taxon>
        <taxon>Hypocreales</taxon>
        <taxon>Hypocreaceae</taxon>
        <taxon>Trichoderma</taxon>
    </lineage>
</organism>
<name>A0A395N9T0_TRIAR</name>
<protein>
    <submittedName>
        <fullName evidence="2">Nucleotide-binding, alpha-beta plait</fullName>
    </submittedName>
</protein>
<evidence type="ECO:0000313" key="3">
    <source>
        <dbReference type="Proteomes" id="UP000266272"/>
    </source>
</evidence>
<dbReference type="Proteomes" id="UP000266272">
    <property type="component" value="Unassembled WGS sequence"/>
</dbReference>
<dbReference type="AlphaFoldDB" id="A0A395N9T0"/>